<evidence type="ECO:0000256" key="3">
    <source>
        <dbReference type="ARBA" id="ARBA00022448"/>
    </source>
</evidence>
<proteinExistence type="inferred from homology"/>
<evidence type="ECO:0000256" key="4">
    <source>
        <dbReference type="ARBA" id="ARBA00022475"/>
    </source>
</evidence>
<comment type="subcellular location">
    <subcellularLocation>
        <location evidence="1">Cell membrane</location>
        <topology evidence="1">Multi-pass membrane protein</topology>
    </subcellularLocation>
</comment>
<dbReference type="Pfam" id="PF04066">
    <property type="entry name" value="MrpF_PhaF"/>
    <property type="match status" value="1"/>
</dbReference>
<sequence>MSTTIAVAAFVAGGLFAVGGICAMVRLLRGPSLIDRVIALDVLLAILVGVIVVVAAVTRSSITLVAAVVVALLGFLGSAGLAKLLPRDRV</sequence>
<reference evidence="9" key="1">
    <citation type="submission" date="2021-01" db="EMBL/GenBank/DDBJ databases">
        <title>YIM 132084 draft genome.</title>
        <authorList>
            <person name="An D."/>
        </authorList>
    </citation>
    <scope>NUCLEOTIDE SEQUENCE</scope>
    <source>
        <strain evidence="9">YIM 132084</strain>
    </source>
</reference>
<evidence type="ECO:0000256" key="7">
    <source>
        <dbReference type="ARBA" id="ARBA00023136"/>
    </source>
</evidence>
<feature type="transmembrane region" description="Helical" evidence="8">
    <location>
        <begin position="6"/>
        <end position="25"/>
    </location>
</feature>
<keyword evidence="10" id="KW-1185">Reference proteome</keyword>
<feature type="transmembrane region" description="Helical" evidence="8">
    <location>
        <begin position="64"/>
        <end position="85"/>
    </location>
</feature>
<evidence type="ECO:0000256" key="1">
    <source>
        <dbReference type="ARBA" id="ARBA00004651"/>
    </source>
</evidence>
<evidence type="ECO:0000256" key="8">
    <source>
        <dbReference type="SAM" id="Phobius"/>
    </source>
</evidence>
<dbReference type="InterPro" id="IPR007208">
    <property type="entry name" value="MrpF/PhaF-like"/>
</dbReference>
<keyword evidence="3" id="KW-0813">Transport</keyword>
<protein>
    <submittedName>
        <fullName evidence="9">Cation:proton antiporter</fullName>
    </submittedName>
</protein>
<evidence type="ECO:0000256" key="2">
    <source>
        <dbReference type="ARBA" id="ARBA00009212"/>
    </source>
</evidence>
<feature type="transmembrane region" description="Helical" evidence="8">
    <location>
        <begin position="37"/>
        <end position="58"/>
    </location>
</feature>
<name>A0A938YB42_9ACTN</name>
<evidence type="ECO:0000256" key="6">
    <source>
        <dbReference type="ARBA" id="ARBA00022989"/>
    </source>
</evidence>
<dbReference type="GO" id="GO:0005886">
    <property type="term" value="C:plasma membrane"/>
    <property type="evidence" value="ECO:0007669"/>
    <property type="project" value="UniProtKB-SubCell"/>
</dbReference>
<organism evidence="9 10">
    <name type="scientific">Nakamurella leprariae</name>
    <dbReference type="NCBI Taxonomy" id="2803911"/>
    <lineage>
        <taxon>Bacteria</taxon>
        <taxon>Bacillati</taxon>
        <taxon>Actinomycetota</taxon>
        <taxon>Actinomycetes</taxon>
        <taxon>Nakamurellales</taxon>
        <taxon>Nakamurellaceae</taxon>
        <taxon>Nakamurella</taxon>
    </lineage>
</organism>
<comment type="caution">
    <text evidence="9">The sequence shown here is derived from an EMBL/GenBank/DDBJ whole genome shotgun (WGS) entry which is preliminary data.</text>
</comment>
<dbReference type="RefSeq" id="WP_205262186.1">
    <property type="nucleotide sequence ID" value="NZ_JAERWK010000025.1"/>
</dbReference>
<evidence type="ECO:0000313" key="9">
    <source>
        <dbReference type="EMBL" id="MBM9469230.1"/>
    </source>
</evidence>
<keyword evidence="5 8" id="KW-0812">Transmembrane</keyword>
<dbReference type="AlphaFoldDB" id="A0A938YB42"/>
<evidence type="ECO:0000313" key="10">
    <source>
        <dbReference type="Proteomes" id="UP000663792"/>
    </source>
</evidence>
<accession>A0A938YB42</accession>
<keyword evidence="7 8" id="KW-0472">Membrane</keyword>
<keyword evidence="6 8" id="KW-1133">Transmembrane helix</keyword>
<evidence type="ECO:0000256" key="5">
    <source>
        <dbReference type="ARBA" id="ARBA00022692"/>
    </source>
</evidence>
<gene>
    <name evidence="9" type="ORF">JL106_18240</name>
</gene>
<dbReference type="PANTHER" id="PTHR34702:SF1">
    <property type="entry name" value="NA(+)_H(+) ANTIPORTER SUBUNIT F"/>
    <property type="match status" value="1"/>
</dbReference>
<dbReference type="GO" id="GO:0015385">
    <property type="term" value="F:sodium:proton antiporter activity"/>
    <property type="evidence" value="ECO:0007669"/>
    <property type="project" value="TreeGrafter"/>
</dbReference>
<keyword evidence="4" id="KW-1003">Cell membrane</keyword>
<dbReference type="Proteomes" id="UP000663792">
    <property type="component" value="Unassembled WGS sequence"/>
</dbReference>
<dbReference type="EMBL" id="JAERWK010000025">
    <property type="protein sequence ID" value="MBM9469230.1"/>
    <property type="molecule type" value="Genomic_DNA"/>
</dbReference>
<dbReference type="PANTHER" id="PTHR34702">
    <property type="entry name" value="NA(+)/H(+) ANTIPORTER SUBUNIT F1"/>
    <property type="match status" value="1"/>
</dbReference>
<comment type="similarity">
    <text evidence="2">Belongs to the CPA3 antiporters (TC 2.A.63) subunit F family.</text>
</comment>